<evidence type="ECO:0000256" key="11">
    <source>
        <dbReference type="ARBA" id="ARBA00022859"/>
    </source>
</evidence>
<evidence type="ECO:0000256" key="15">
    <source>
        <dbReference type="ARBA" id="ARBA00023136"/>
    </source>
</evidence>
<feature type="domain" description="Caspase recruitment" evidence="24">
    <location>
        <begin position="6"/>
        <end position="89"/>
    </location>
</feature>
<feature type="compositionally biased region" description="Polar residues" evidence="22">
    <location>
        <begin position="318"/>
        <end position="355"/>
    </location>
</feature>
<keyword evidence="10" id="KW-0832">Ubl conjugation</keyword>
<keyword evidence="7" id="KW-0399">Innate immunity</keyword>
<evidence type="ECO:0000256" key="13">
    <source>
        <dbReference type="ARBA" id="ARBA00023118"/>
    </source>
</evidence>
<evidence type="ECO:0000259" key="24">
    <source>
        <dbReference type="Pfam" id="PF16739"/>
    </source>
</evidence>
<dbReference type="GO" id="GO:0045071">
    <property type="term" value="P:negative regulation of viral genome replication"/>
    <property type="evidence" value="ECO:0007669"/>
    <property type="project" value="UniProtKB-ARBA"/>
</dbReference>
<dbReference type="InterPro" id="IPR052787">
    <property type="entry name" value="MAVS"/>
</dbReference>
<dbReference type="InterPro" id="IPR031964">
    <property type="entry name" value="CARD_dom"/>
</dbReference>
<keyword evidence="17" id="KW-0576">Peroxisome</keyword>
<evidence type="ECO:0000256" key="22">
    <source>
        <dbReference type="SAM" id="MobiDB-lite"/>
    </source>
</evidence>
<evidence type="ECO:0000256" key="2">
    <source>
        <dbReference type="ARBA" id="ARBA00004572"/>
    </source>
</evidence>
<dbReference type="PANTHER" id="PTHR21446">
    <property type="entry name" value="DUF3504 DOMAIN-CONTAINING PROTEIN"/>
    <property type="match status" value="1"/>
</dbReference>
<dbReference type="GO" id="GO:0035591">
    <property type="term" value="F:signaling adaptor activity"/>
    <property type="evidence" value="ECO:0007669"/>
    <property type="project" value="UniProtKB-ARBA"/>
</dbReference>
<evidence type="ECO:0000256" key="4">
    <source>
        <dbReference type="ARBA" id="ARBA00022499"/>
    </source>
</evidence>
<keyword evidence="18" id="KW-0449">Lipoprotein</keyword>
<keyword evidence="9" id="KW-1000">Mitochondrion outer membrane</keyword>
<dbReference type="GO" id="GO:0070585">
    <property type="term" value="P:protein localization to mitochondrion"/>
    <property type="evidence" value="ECO:0007669"/>
    <property type="project" value="UniProtKB-ARBA"/>
</dbReference>
<feature type="region of interest" description="Disordered" evidence="22">
    <location>
        <begin position="96"/>
        <end position="217"/>
    </location>
</feature>
<evidence type="ECO:0000256" key="3">
    <source>
        <dbReference type="ARBA" id="ARBA00022481"/>
    </source>
</evidence>
<feature type="compositionally biased region" description="Pro residues" evidence="22">
    <location>
        <begin position="106"/>
        <end position="122"/>
    </location>
</feature>
<evidence type="ECO:0000256" key="18">
    <source>
        <dbReference type="ARBA" id="ARBA00023288"/>
    </source>
</evidence>
<dbReference type="PANTHER" id="PTHR21446:SF6">
    <property type="entry name" value="MITOCHONDRIAL ANTIVIRAL-SIGNALING PROTEIN"/>
    <property type="match status" value="1"/>
</dbReference>
<gene>
    <name evidence="25" type="ORF">EGM_02288</name>
</gene>
<keyword evidence="16" id="KW-0564">Palmitate</keyword>
<dbReference type="CDD" id="cd08811">
    <property type="entry name" value="CARD_IPS1"/>
    <property type="match status" value="1"/>
</dbReference>
<protein>
    <recommendedName>
        <fullName evidence="19">Mitochondrial antiviral-signaling protein</fullName>
    </recommendedName>
    <alternativeName>
        <fullName evidence="20">Interferon beta promoter stimulator protein 1</fullName>
    </alternativeName>
    <alternativeName>
        <fullName evidence="21">Virus-induced-signaling adapter</fullName>
    </alternativeName>
</protein>
<keyword evidence="6" id="KW-0945">Host-virus interaction</keyword>
<keyword evidence="15 23" id="KW-0472">Membrane</keyword>
<dbReference type="GO" id="GO:0032755">
    <property type="term" value="P:positive regulation of interleukin-6 production"/>
    <property type="evidence" value="ECO:0007669"/>
    <property type="project" value="UniProtKB-ARBA"/>
</dbReference>
<evidence type="ECO:0000256" key="8">
    <source>
        <dbReference type="ARBA" id="ARBA00022692"/>
    </source>
</evidence>
<dbReference type="InterPro" id="IPR042144">
    <property type="entry name" value="CARD_IPS1"/>
</dbReference>
<dbReference type="GO" id="GO:0002230">
    <property type="term" value="P:positive regulation of defense response to virus by host"/>
    <property type="evidence" value="ECO:0007669"/>
    <property type="project" value="UniProtKB-ARBA"/>
</dbReference>
<feature type="compositionally biased region" description="Polar residues" evidence="22">
    <location>
        <begin position="189"/>
        <end position="217"/>
    </location>
</feature>
<keyword evidence="8 23" id="KW-0812">Transmembrane</keyword>
<dbReference type="GO" id="GO:0005777">
    <property type="term" value="C:peroxisome"/>
    <property type="evidence" value="ECO:0007669"/>
    <property type="project" value="UniProtKB-SubCell"/>
</dbReference>
<dbReference type="GO" id="GO:0032728">
    <property type="term" value="P:positive regulation of interferon-beta production"/>
    <property type="evidence" value="ECO:0007669"/>
    <property type="project" value="UniProtKB-ARBA"/>
</dbReference>
<evidence type="ECO:0000256" key="5">
    <source>
        <dbReference type="ARBA" id="ARBA00022553"/>
    </source>
</evidence>
<dbReference type="EMBL" id="CM001285">
    <property type="protein sequence ID" value="EHH65514.1"/>
    <property type="molecule type" value="Genomic_DNA"/>
</dbReference>
<evidence type="ECO:0000256" key="9">
    <source>
        <dbReference type="ARBA" id="ARBA00022787"/>
    </source>
</evidence>
<dbReference type="InterPro" id="IPR011029">
    <property type="entry name" value="DEATH-like_dom_sf"/>
</dbReference>
<dbReference type="GO" id="GO:1900227">
    <property type="term" value="P:positive regulation of NLRP3 inflammasome complex assembly"/>
    <property type="evidence" value="ECO:0007669"/>
    <property type="project" value="UniProtKB-ARBA"/>
</dbReference>
<evidence type="ECO:0000256" key="16">
    <source>
        <dbReference type="ARBA" id="ARBA00023139"/>
    </source>
</evidence>
<dbReference type="GO" id="GO:0005741">
    <property type="term" value="C:mitochondrial outer membrane"/>
    <property type="evidence" value="ECO:0007669"/>
    <property type="project" value="UniProtKB-SubCell"/>
</dbReference>
<dbReference type="FunFam" id="1.10.533.10:FF:000063">
    <property type="entry name" value="Mitochondrial antiviral-signaling protein"/>
    <property type="match status" value="1"/>
</dbReference>
<dbReference type="GO" id="GO:0051607">
    <property type="term" value="P:defense response to virus"/>
    <property type="evidence" value="ECO:0007669"/>
    <property type="project" value="UniProtKB-KW"/>
</dbReference>
<dbReference type="Gene3D" id="1.10.533.10">
    <property type="entry name" value="Death Domain, Fas"/>
    <property type="match status" value="1"/>
</dbReference>
<evidence type="ECO:0000313" key="25">
    <source>
        <dbReference type="EMBL" id="EHH65514.1"/>
    </source>
</evidence>
<dbReference type="Pfam" id="PF16739">
    <property type="entry name" value="CARD_2"/>
    <property type="match status" value="1"/>
</dbReference>
<evidence type="ECO:0000256" key="14">
    <source>
        <dbReference type="ARBA" id="ARBA00023128"/>
    </source>
</evidence>
<evidence type="ECO:0000256" key="21">
    <source>
        <dbReference type="ARBA" id="ARBA00083233"/>
    </source>
</evidence>
<feature type="transmembrane region" description="Helical" evidence="23">
    <location>
        <begin position="513"/>
        <end position="532"/>
    </location>
</feature>
<dbReference type="GO" id="GO:0002753">
    <property type="term" value="P:cytoplasmic pattern recognition receptor signaling pathway"/>
    <property type="evidence" value="ECO:0007669"/>
    <property type="project" value="UniProtKB-ARBA"/>
</dbReference>
<keyword evidence="5" id="KW-0597">Phosphoprotein</keyword>
<dbReference type="GO" id="GO:1900063">
    <property type="term" value="P:regulation of peroxisome organization"/>
    <property type="evidence" value="ECO:0007669"/>
    <property type="project" value="UniProtKB-ARBA"/>
</dbReference>
<name>G7PGV8_MACFA</name>
<evidence type="ECO:0000256" key="17">
    <source>
        <dbReference type="ARBA" id="ARBA00023140"/>
    </source>
</evidence>
<keyword evidence="13" id="KW-0051">Antiviral defense</keyword>
<evidence type="ECO:0000256" key="7">
    <source>
        <dbReference type="ARBA" id="ARBA00022588"/>
    </source>
</evidence>
<feature type="region of interest" description="Disordered" evidence="22">
    <location>
        <begin position="315"/>
        <end position="417"/>
    </location>
</feature>
<dbReference type="GO" id="GO:0032727">
    <property type="term" value="P:positive regulation of interferon-alpha production"/>
    <property type="evidence" value="ECO:0007669"/>
    <property type="project" value="UniProtKB-ARBA"/>
</dbReference>
<keyword evidence="12 23" id="KW-1133">Transmembrane helix</keyword>
<dbReference type="Proteomes" id="UP000009130">
    <property type="component" value="Chromosome 10"/>
</dbReference>
<evidence type="ECO:0000256" key="20">
    <source>
        <dbReference type="ARBA" id="ARBA00082620"/>
    </source>
</evidence>
<comment type="subcellular location">
    <subcellularLocation>
        <location evidence="2">Mitochondrion outer membrane</location>
        <topology evidence="2">Single-pass membrane protein</topology>
    </subcellularLocation>
    <subcellularLocation>
        <location evidence="1">Peroxisome</location>
    </subcellularLocation>
</comment>
<feature type="compositionally biased region" description="Low complexity" evidence="22">
    <location>
        <begin position="388"/>
        <end position="403"/>
    </location>
</feature>
<evidence type="ECO:0000256" key="19">
    <source>
        <dbReference type="ARBA" id="ARBA00071084"/>
    </source>
</evidence>
<evidence type="ECO:0000256" key="6">
    <source>
        <dbReference type="ARBA" id="ARBA00022581"/>
    </source>
</evidence>
<sequence>MPFAEDKTYKYICRNFSNFCNVDVVEILPYLPCLTARDQDRLRATCTLSGNRDTLWHLFSTLQRRPGWVESFIAALRDCELADLADEVACVYQSYQPRTSDRPPDPLEPPSLPAEGPGPPTPAAAHSIPYNGYREKEPSYPMPVQETQAPDSPGESSEQAPQTLNPRVIPRSPDGGPLEPSSDLAALSPLTSSGHQEQDTELGSTHTAVQPRKQTSSLAGVSVSICWEPLGTALLQRSPWPGPNSRPQCSPSEIYSCPSGPLRLAWAAEGEQGAESDQAEPIICSSGAEVPANSLPSKVPTTLMPVNTVAPKVPANPASASTVPSKLPTSSKPPGTVPSVFTNPAPSKLPINSTRAGMVPSKVPASMVRTKVSASTVPTDRSSRTEETSAAPTPAGAAGGRSAWLDSSSENGGFESELSKPGILVSQAESQFSGCSEDLAISASTSLGMGPCRGPEENEYKSEGTFGIHVAENPSIQLMEGNPAGPQGGPRPHIDQKFQEREGPCHRPSPGALWLQAAVAGVLVVTLLVAMYRRRLH</sequence>
<keyword evidence="11" id="KW-0391">Immunity</keyword>
<organism>
    <name type="scientific">Macaca fascicularis</name>
    <name type="common">Crab-eating macaque</name>
    <name type="synonym">Cynomolgus monkey</name>
    <dbReference type="NCBI Taxonomy" id="9541"/>
    <lineage>
        <taxon>Eukaryota</taxon>
        <taxon>Metazoa</taxon>
        <taxon>Chordata</taxon>
        <taxon>Craniata</taxon>
        <taxon>Vertebrata</taxon>
        <taxon>Euteleostomi</taxon>
        <taxon>Mammalia</taxon>
        <taxon>Eutheria</taxon>
        <taxon>Euarchontoglires</taxon>
        <taxon>Primates</taxon>
        <taxon>Haplorrhini</taxon>
        <taxon>Catarrhini</taxon>
        <taxon>Cercopithecidae</taxon>
        <taxon>Cercopithecinae</taxon>
        <taxon>Macaca</taxon>
    </lineage>
</organism>
<evidence type="ECO:0000256" key="23">
    <source>
        <dbReference type="SAM" id="Phobius"/>
    </source>
</evidence>
<evidence type="ECO:0000256" key="10">
    <source>
        <dbReference type="ARBA" id="ARBA00022843"/>
    </source>
</evidence>
<reference evidence="25" key="1">
    <citation type="journal article" date="2011" name="Nat. Biotechnol.">
        <title>Genome sequencing and comparison of two nonhuman primate animal models, the cynomolgus and Chinese rhesus macaques.</title>
        <authorList>
            <person name="Yan G."/>
            <person name="Zhang G."/>
            <person name="Fang X."/>
            <person name="Zhang Y."/>
            <person name="Li C."/>
            <person name="Ling F."/>
            <person name="Cooper D.N."/>
            <person name="Li Q."/>
            <person name="Li Y."/>
            <person name="van Gool A.J."/>
            <person name="Du H."/>
            <person name="Chen J."/>
            <person name="Chen R."/>
            <person name="Zhang P."/>
            <person name="Huang Z."/>
            <person name="Thompson J.R."/>
            <person name="Meng Y."/>
            <person name="Bai Y."/>
            <person name="Wang J."/>
            <person name="Zhuo M."/>
            <person name="Wang T."/>
            <person name="Huang Y."/>
            <person name="Wei L."/>
            <person name="Li J."/>
            <person name="Wang Z."/>
            <person name="Hu H."/>
            <person name="Yang P."/>
            <person name="Le L."/>
            <person name="Stenson P.D."/>
            <person name="Li B."/>
            <person name="Liu X."/>
            <person name="Ball E.V."/>
            <person name="An N."/>
            <person name="Huang Q."/>
            <person name="Zhang Y."/>
            <person name="Fan W."/>
            <person name="Zhang X."/>
            <person name="Li Y."/>
            <person name="Wang W."/>
            <person name="Katze M.G."/>
            <person name="Su B."/>
            <person name="Nielsen R."/>
            <person name="Yang H."/>
            <person name="Wang J."/>
            <person name="Wang X."/>
            <person name="Wang J."/>
        </authorList>
    </citation>
    <scope>NUCLEOTIDE SEQUENCE [LARGE SCALE GENOMIC DNA]</scope>
    <source>
        <strain evidence="25">CE-4</strain>
    </source>
</reference>
<keyword evidence="4" id="KW-1017">Isopeptide bond</keyword>
<dbReference type="eggNOG" id="ENOG502SAUA">
    <property type="taxonomic scope" value="Eukaryota"/>
</dbReference>
<evidence type="ECO:0000256" key="1">
    <source>
        <dbReference type="ARBA" id="ARBA00004275"/>
    </source>
</evidence>
<accession>G7PGV8</accession>
<feature type="compositionally biased region" description="Polar residues" evidence="22">
    <location>
        <begin position="145"/>
        <end position="165"/>
    </location>
</feature>
<keyword evidence="14" id="KW-0496">Mitochondrion</keyword>
<dbReference type="AlphaFoldDB" id="G7PGV8"/>
<proteinExistence type="predicted"/>
<keyword evidence="3" id="KW-0488">Methylation</keyword>
<dbReference type="GO" id="GO:0045087">
    <property type="term" value="P:innate immune response"/>
    <property type="evidence" value="ECO:0007669"/>
    <property type="project" value="UniProtKB-KW"/>
</dbReference>
<evidence type="ECO:0000256" key="12">
    <source>
        <dbReference type="ARBA" id="ARBA00022989"/>
    </source>
</evidence>